<keyword evidence="2" id="KW-0472">Membrane</keyword>
<keyword evidence="2" id="KW-0449">Lipoprotein</keyword>
<keyword evidence="2" id="KW-0564">Palmitate</keyword>
<evidence type="ECO:0000256" key="2">
    <source>
        <dbReference type="RuleBase" id="RU362097"/>
    </source>
</evidence>
<comment type="similarity">
    <text evidence="1 2">Belongs to the outer membrane factor (OMF) (TC 1.B.17) family.</text>
</comment>
<feature type="chain" id="PRO_5044979464" evidence="2">
    <location>
        <begin position="18"/>
        <end position="482"/>
    </location>
</feature>
<sequence length="482" mass="51469">MKYGGVALIALMTASCASVNQELLEAQLPEAPAAWTADDSVGATPTGDWVTAFNDPMLRSLISEAMENNNNLLAAAANLDQARAGAGISRAAMLPTVGANFNAQRSAIVTDPTTAAQAGGGTTTSSNRLYINNFSLGGSLSWELDIWGRLTDETRASYRDARAAQGDLYGAQLSIAARVAQSWFALIEARQQRELADRDTEARERNLRVTERRYDRGVSSSLDVRLSRSALGSSQANLALRQRLELEASRALEVLLGRYPGAELEAAEALPVLPALAGAGAPGDILARRPDLVAAEARMEAAGLRSRAARKQFLPQLTLSSRAGTSGPDFADLTDPQRLAGNMAAGLFQPLFQGGRLIANSKRARAAAESALFDYVQTTLTAYQEAENAIAAETLLAAREDALRLAYEEAAAAEDLTERRYSSGAATIFNLLDAQTRRISSESQYIQAQQQRVSNRVQLYLAIGGDFLTQEKLAALAVDAGE</sequence>
<dbReference type="SUPFAM" id="SSF56954">
    <property type="entry name" value="Outer membrane efflux proteins (OEP)"/>
    <property type="match status" value="1"/>
</dbReference>
<dbReference type="Pfam" id="PF02321">
    <property type="entry name" value="OEP"/>
    <property type="match status" value="2"/>
</dbReference>
<dbReference type="PROSITE" id="PS51257">
    <property type="entry name" value="PROKAR_LIPOPROTEIN"/>
    <property type="match status" value="1"/>
</dbReference>
<dbReference type="PANTHER" id="PTHR30203">
    <property type="entry name" value="OUTER MEMBRANE CATION EFFLUX PROTEIN"/>
    <property type="match status" value="1"/>
</dbReference>
<dbReference type="RefSeq" id="WP_369314721.1">
    <property type="nucleotide sequence ID" value="NZ_JBEHZE010000002.1"/>
</dbReference>
<dbReference type="InterPro" id="IPR003423">
    <property type="entry name" value="OMP_efflux"/>
</dbReference>
<accession>A0ABV3Z795</accession>
<dbReference type="NCBIfam" id="TIGR01845">
    <property type="entry name" value="outer_NodT"/>
    <property type="match status" value="1"/>
</dbReference>
<feature type="signal peptide" evidence="2">
    <location>
        <begin position="1"/>
        <end position="17"/>
    </location>
</feature>
<evidence type="ECO:0000256" key="1">
    <source>
        <dbReference type="ARBA" id="ARBA00007613"/>
    </source>
</evidence>
<organism evidence="3 4">
    <name type="scientific">Hyphococcus lacteus</name>
    <dbReference type="NCBI Taxonomy" id="3143536"/>
    <lineage>
        <taxon>Bacteria</taxon>
        <taxon>Pseudomonadati</taxon>
        <taxon>Pseudomonadota</taxon>
        <taxon>Alphaproteobacteria</taxon>
        <taxon>Parvularculales</taxon>
        <taxon>Parvularculaceae</taxon>
        <taxon>Hyphococcus</taxon>
    </lineage>
</organism>
<dbReference type="Proteomes" id="UP001560685">
    <property type="component" value="Unassembled WGS sequence"/>
</dbReference>
<dbReference type="Gene3D" id="1.20.1600.10">
    <property type="entry name" value="Outer membrane efflux proteins (OEP)"/>
    <property type="match status" value="1"/>
</dbReference>
<dbReference type="InterPro" id="IPR010131">
    <property type="entry name" value="MdtP/NodT-like"/>
</dbReference>
<protein>
    <submittedName>
        <fullName evidence="3">Efflux transporter outer membrane subunit</fullName>
    </submittedName>
</protein>
<keyword evidence="2" id="KW-1134">Transmembrane beta strand</keyword>
<comment type="caution">
    <text evidence="3">The sequence shown here is derived from an EMBL/GenBank/DDBJ whole genome shotgun (WGS) entry which is preliminary data.</text>
</comment>
<keyword evidence="2" id="KW-0812">Transmembrane</keyword>
<evidence type="ECO:0000313" key="4">
    <source>
        <dbReference type="Proteomes" id="UP001560685"/>
    </source>
</evidence>
<dbReference type="Gene3D" id="2.20.200.10">
    <property type="entry name" value="Outer membrane efflux proteins (OEP)"/>
    <property type="match status" value="1"/>
</dbReference>
<name>A0ABV3Z795_9PROT</name>
<gene>
    <name evidence="3" type="ORF">ABFZ84_14105</name>
</gene>
<evidence type="ECO:0000313" key="3">
    <source>
        <dbReference type="EMBL" id="MEX6634680.1"/>
    </source>
</evidence>
<comment type="subcellular location">
    <subcellularLocation>
        <location evidence="2">Cell membrane</location>
        <topology evidence="2">Lipid-anchor</topology>
    </subcellularLocation>
</comment>
<keyword evidence="4" id="KW-1185">Reference proteome</keyword>
<keyword evidence="2" id="KW-0732">Signal</keyword>
<dbReference type="PANTHER" id="PTHR30203:SF29">
    <property type="entry name" value="PROTEIN CYAE"/>
    <property type="match status" value="1"/>
</dbReference>
<proteinExistence type="inferred from homology"/>
<dbReference type="EMBL" id="JBEHZE010000002">
    <property type="protein sequence ID" value="MEX6634680.1"/>
    <property type="molecule type" value="Genomic_DNA"/>
</dbReference>
<reference evidence="3 4" key="1">
    <citation type="submission" date="2024-05" db="EMBL/GenBank/DDBJ databases">
        <title>Three bacterial strains, DH-69, EH-24, and ECK-19 isolated from coastal sediments.</title>
        <authorList>
            <person name="Ye Y.-Q."/>
            <person name="Du Z.-J."/>
        </authorList>
    </citation>
    <scope>NUCLEOTIDE SEQUENCE [LARGE SCALE GENOMIC DNA]</scope>
    <source>
        <strain evidence="3 4">ECK-19</strain>
    </source>
</reference>